<dbReference type="AlphaFoldDB" id="A0A4Y2TRX6"/>
<sequence>MPCKFLTAQEALNFLWTSDGSALDDIENELDFAAGKSPTETFELICSKLIELTVEESIKYSKQNNNPVFEISMDEMKQICAKLYVPTKLIKVLFKSSTSAIALLIYLEWVERKIPLSVNIVTAIPQSLFVRLAPLLSYVIGPLITPHLCSAVKCWKFPADWTAVYLYKRMQDSFLTPSLIHVNSGHFFSKLSQRKTMTDRGYSPTPAGPGRPNNHLIEKKGSQLGFDRQAGW</sequence>
<evidence type="ECO:0000313" key="4">
    <source>
        <dbReference type="Proteomes" id="UP000499080"/>
    </source>
</evidence>
<evidence type="ECO:0000313" key="3">
    <source>
        <dbReference type="EMBL" id="GBO03393.1"/>
    </source>
</evidence>
<organism evidence="3 4">
    <name type="scientific">Araneus ventricosus</name>
    <name type="common">Orbweaver spider</name>
    <name type="synonym">Epeira ventricosa</name>
    <dbReference type="NCBI Taxonomy" id="182803"/>
    <lineage>
        <taxon>Eukaryota</taxon>
        <taxon>Metazoa</taxon>
        <taxon>Ecdysozoa</taxon>
        <taxon>Arthropoda</taxon>
        <taxon>Chelicerata</taxon>
        <taxon>Arachnida</taxon>
        <taxon>Araneae</taxon>
        <taxon>Araneomorphae</taxon>
        <taxon>Entelegynae</taxon>
        <taxon>Araneoidea</taxon>
        <taxon>Araneidae</taxon>
        <taxon>Araneus</taxon>
    </lineage>
</organism>
<proteinExistence type="predicted"/>
<dbReference type="EMBL" id="BGPR01030698">
    <property type="protein sequence ID" value="GBO03382.1"/>
    <property type="molecule type" value="Genomic_DNA"/>
</dbReference>
<evidence type="ECO:0000313" key="2">
    <source>
        <dbReference type="EMBL" id="GBO03382.1"/>
    </source>
</evidence>
<dbReference type="EMBL" id="BGPR01030702">
    <property type="protein sequence ID" value="GBO03393.1"/>
    <property type="molecule type" value="Genomic_DNA"/>
</dbReference>
<comment type="caution">
    <text evidence="3">The sequence shown here is derived from an EMBL/GenBank/DDBJ whole genome shotgun (WGS) entry which is preliminary data.</text>
</comment>
<protein>
    <submittedName>
        <fullName evidence="3">Uncharacterized protein</fullName>
    </submittedName>
</protein>
<gene>
    <name evidence="2" type="ORF">AVEN_122202_1</name>
    <name evidence="3" type="ORF">AVEN_88714_1</name>
</gene>
<keyword evidence="4" id="KW-1185">Reference proteome</keyword>
<reference evidence="3 4" key="1">
    <citation type="journal article" date="2019" name="Sci. Rep.">
        <title>Orb-weaving spider Araneus ventricosus genome elucidates the spidroin gene catalogue.</title>
        <authorList>
            <person name="Kono N."/>
            <person name="Nakamura H."/>
            <person name="Ohtoshi R."/>
            <person name="Moran D.A.P."/>
            <person name="Shinohara A."/>
            <person name="Yoshida Y."/>
            <person name="Fujiwara M."/>
            <person name="Mori M."/>
            <person name="Tomita M."/>
            <person name="Arakawa K."/>
        </authorList>
    </citation>
    <scope>NUCLEOTIDE SEQUENCE [LARGE SCALE GENOMIC DNA]</scope>
</reference>
<name>A0A4Y2TRX6_ARAVE</name>
<evidence type="ECO:0000256" key="1">
    <source>
        <dbReference type="SAM" id="MobiDB-lite"/>
    </source>
</evidence>
<dbReference type="Proteomes" id="UP000499080">
    <property type="component" value="Unassembled WGS sequence"/>
</dbReference>
<accession>A0A4Y2TRX6</accession>
<feature type="region of interest" description="Disordered" evidence="1">
    <location>
        <begin position="197"/>
        <end position="219"/>
    </location>
</feature>